<protein>
    <submittedName>
        <fullName evidence="2">Uncharacterized protein</fullName>
    </submittedName>
</protein>
<proteinExistence type="predicted"/>
<dbReference type="AlphaFoldDB" id="A0A2T9ZET5"/>
<keyword evidence="1" id="KW-1133">Transmembrane helix</keyword>
<dbReference type="Proteomes" id="UP000245609">
    <property type="component" value="Unassembled WGS sequence"/>
</dbReference>
<sequence>MPRNNYIAILLILLCFIMIFINTSGVYNIQRSDSAVEKKPNYFFSEDEFKKLMINDTKLKMGNEISLPKLEADGELWDLKDQYHIMVPLSDIEDIAFFKSFYNDLEVEIVCDKNDKRKSCDRHLSDNYSYYTLNKKTHELFQGYCNSEIKHKIIAKMD</sequence>
<keyword evidence="3" id="KW-1185">Reference proteome</keyword>
<keyword evidence="1" id="KW-0812">Transmembrane</keyword>
<name>A0A2T9ZET5_9FUNG</name>
<reference evidence="2 3" key="1">
    <citation type="journal article" date="2018" name="MBio">
        <title>Comparative Genomics Reveals the Core Gene Toolbox for the Fungus-Insect Symbiosis.</title>
        <authorList>
            <person name="Wang Y."/>
            <person name="Stata M."/>
            <person name="Wang W."/>
            <person name="Stajich J.E."/>
            <person name="White M.M."/>
            <person name="Moncalvo J.M."/>
        </authorList>
    </citation>
    <scope>NUCLEOTIDE SEQUENCE [LARGE SCALE GENOMIC DNA]</scope>
    <source>
        <strain evidence="2 3">SC-DP-2</strain>
    </source>
</reference>
<feature type="transmembrane region" description="Helical" evidence="1">
    <location>
        <begin position="6"/>
        <end position="29"/>
    </location>
</feature>
<dbReference type="EMBL" id="MBFS01000285">
    <property type="protein sequence ID" value="PVV03047.1"/>
    <property type="molecule type" value="Genomic_DNA"/>
</dbReference>
<evidence type="ECO:0000313" key="3">
    <source>
        <dbReference type="Proteomes" id="UP000245609"/>
    </source>
</evidence>
<keyword evidence="1" id="KW-0472">Membrane</keyword>
<evidence type="ECO:0000313" key="2">
    <source>
        <dbReference type="EMBL" id="PVV03047.1"/>
    </source>
</evidence>
<accession>A0A2T9ZET5</accession>
<organism evidence="2 3">
    <name type="scientific">Smittium megazygosporum</name>
    <dbReference type="NCBI Taxonomy" id="133381"/>
    <lineage>
        <taxon>Eukaryota</taxon>
        <taxon>Fungi</taxon>
        <taxon>Fungi incertae sedis</taxon>
        <taxon>Zoopagomycota</taxon>
        <taxon>Kickxellomycotina</taxon>
        <taxon>Harpellomycetes</taxon>
        <taxon>Harpellales</taxon>
        <taxon>Legeriomycetaceae</taxon>
        <taxon>Smittium</taxon>
    </lineage>
</organism>
<evidence type="ECO:0000256" key="1">
    <source>
        <dbReference type="SAM" id="Phobius"/>
    </source>
</evidence>
<comment type="caution">
    <text evidence="2">The sequence shown here is derived from an EMBL/GenBank/DDBJ whole genome shotgun (WGS) entry which is preliminary data.</text>
</comment>
<gene>
    <name evidence="2" type="ORF">BB560_002489</name>
</gene>